<organism evidence="3 4">
    <name type="scientific">Coprinellus micaceus</name>
    <name type="common">Glistening ink-cap mushroom</name>
    <name type="synonym">Coprinus micaceus</name>
    <dbReference type="NCBI Taxonomy" id="71717"/>
    <lineage>
        <taxon>Eukaryota</taxon>
        <taxon>Fungi</taxon>
        <taxon>Dikarya</taxon>
        <taxon>Basidiomycota</taxon>
        <taxon>Agaricomycotina</taxon>
        <taxon>Agaricomycetes</taxon>
        <taxon>Agaricomycetidae</taxon>
        <taxon>Agaricales</taxon>
        <taxon>Agaricineae</taxon>
        <taxon>Psathyrellaceae</taxon>
        <taxon>Coprinellus</taxon>
    </lineage>
</organism>
<dbReference type="PANTHER" id="PTHR34598:SF3">
    <property type="entry name" value="OXIDOREDUCTASE AN1597"/>
    <property type="match status" value="1"/>
</dbReference>
<feature type="region of interest" description="Disordered" evidence="2">
    <location>
        <begin position="119"/>
        <end position="140"/>
    </location>
</feature>
<dbReference type="InterPro" id="IPR044053">
    <property type="entry name" value="AsaB-like"/>
</dbReference>
<reference evidence="3 4" key="1">
    <citation type="journal article" date="2019" name="Nat. Ecol. Evol.">
        <title>Megaphylogeny resolves global patterns of mushroom evolution.</title>
        <authorList>
            <person name="Varga T."/>
            <person name="Krizsan K."/>
            <person name="Foldi C."/>
            <person name="Dima B."/>
            <person name="Sanchez-Garcia M."/>
            <person name="Sanchez-Ramirez S."/>
            <person name="Szollosi G.J."/>
            <person name="Szarkandi J.G."/>
            <person name="Papp V."/>
            <person name="Albert L."/>
            <person name="Andreopoulos W."/>
            <person name="Angelini C."/>
            <person name="Antonin V."/>
            <person name="Barry K.W."/>
            <person name="Bougher N.L."/>
            <person name="Buchanan P."/>
            <person name="Buyck B."/>
            <person name="Bense V."/>
            <person name="Catcheside P."/>
            <person name="Chovatia M."/>
            <person name="Cooper J."/>
            <person name="Damon W."/>
            <person name="Desjardin D."/>
            <person name="Finy P."/>
            <person name="Geml J."/>
            <person name="Haridas S."/>
            <person name="Hughes K."/>
            <person name="Justo A."/>
            <person name="Karasinski D."/>
            <person name="Kautmanova I."/>
            <person name="Kiss B."/>
            <person name="Kocsube S."/>
            <person name="Kotiranta H."/>
            <person name="LaButti K.M."/>
            <person name="Lechner B.E."/>
            <person name="Liimatainen K."/>
            <person name="Lipzen A."/>
            <person name="Lukacs Z."/>
            <person name="Mihaltcheva S."/>
            <person name="Morgado L.N."/>
            <person name="Niskanen T."/>
            <person name="Noordeloos M.E."/>
            <person name="Ohm R.A."/>
            <person name="Ortiz-Santana B."/>
            <person name="Ovrebo C."/>
            <person name="Racz N."/>
            <person name="Riley R."/>
            <person name="Savchenko A."/>
            <person name="Shiryaev A."/>
            <person name="Soop K."/>
            <person name="Spirin V."/>
            <person name="Szebenyi C."/>
            <person name="Tomsovsky M."/>
            <person name="Tulloss R.E."/>
            <person name="Uehling J."/>
            <person name="Grigoriev I.V."/>
            <person name="Vagvolgyi C."/>
            <person name="Papp T."/>
            <person name="Martin F.M."/>
            <person name="Miettinen O."/>
            <person name="Hibbett D.S."/>
            <person name="Nagy L.G."/>
        </authorList>
    </citation>
    <scope>NUCLEOTIDE SEQUENCE [LARGE SCALE GENOMIC DNA]</scope>
    <source>
        <strain evidence="3 4">FP101781</strain>
    </source>
</reference>
<gene>
    <name evidence="3" type="ORF">FA13DRAFT_843626</name>
</gene>
<evidence type="ECO:0008006" key="5">
    <source>
        <dbReference type="Google" id="ProtNLM"/>
    </source>
</evidence>
<sequence length="280" mass="31672">MPSADFSSTTASLTYFVAPTDGFRAFRHVNADPVTGVNKSNFTREEHDVVIENVRGKEDQYSLDKTGFQFVKSPAKHTAFANDDEIKNEYYQESIEFLKDLTGASRVVIFDHTIRRNRPGLADTGEDSRGPAPQTHVDQTEKAAIARVHRHLPESEVPGLLKKRWQIINLWRPIHVPALEWPLAVCDYRSVNPEKDTLPVALIYPDSEGETYGILYNPDHKWKYVPGMTPEEVVLIKCYDSIQDGSVAIFTPHTGFSDPKTPADAPRRESIELRALVFYD</sequence>
<name>A0A4Y7T302_COPMI</name>
<dbReference type="STRING" id="71717.A0A4Y7T302"/>
<dbReference type="AlphaFoldDB" id="A0A4Y7T302"/>
<dbReference type="NCBIfam" id="NF041278">
    <property type="entry name" value="CmcJ_NvfI_EfuI"/>
    <property type="match status" value="1"/>
</dbReference>
<keyword evidence="4" id="KW-1185">Reference proteome</keyword>
<evidence type="ECO:0000256" key="2">
    <source>
        <dbReference type="SAM" id="MobiDB-lite"/>
    </source>
</evidence>
<protein>
    <recommendedName>
        <fullName evidence="5">Methyltransferase</fullName>
    </recommendedName>
</protein>
<evidence type="ECO:0000313" key="4">
    <source>
        <dbReference type="Proteomes" id="UP000298030"/>
    </source>
</evidence>
<dbReference type="PANTHER" id="PTHR34598">
    <property type="entry name" value="BLL6449 PROTEIN"/>
    <property type="match status" value="1"/>
</dbReference>
<evidence type="ECO:0000256" key="1">
    <source>
        <dbReference type="ARBA" id="ARBA00023604"/>
    </source>
</evidence>
<comment type="caution">
    <text evidence="3">The sequence shown here is derived from an EMBL/GenBank/DDBJ whole genome shotgun (WGS) entry which is preliminary data.</text>
</comment>
<comment type="similarity">
    <text evidence="1">Belongs to the asaB hydroxylase/desaturase family.</text>
</comment>
<dbReference type="Proteomes" id="UP000298030">
    <property type="component" value="Unassembled WGS sequence"/>
</dbReference>
<accession>A0A4Y7T302</accession>
<proteinExistence type="inferred from homology"/>
<dbReference type="GO" id="GO:0016491">
    <property type="term" value="F:oxidoreductase activity"/>
    <property type="evidence" value="ECO:0007669"/>
    <property type="project" value="InterPro"/>
</dbReference>
<dbReference type="EMBL" id="QPFP01000036">
    <property type="protein sequence ID" value="TEB27939.1"/>
    <property type="molecule type" value="Genomic_DNA"/>
</dbReference>
<evidence type="ECO:0000313" key="3">
    <source>
        <dbReference type="EMBL" id="TEB27939.1"/>
    </source>
</evidence>
<dbReference type="OrthoDB" id="412788at2759"/>